<dbReference type="InterPro" id="IPR036964">
    <property type="entry name" value="RASGEF_cat_dom_sf"/>
</dbReference>
<sequence length="1234" mass="137133">MTELFPFYKADDESLVYNPSANRKDSFQSIKCCTLPRLVERMTQSTSFDTYFASAFFLTFRDFTTPLEFLNLLSLRYNGPPSDGSKDNLRRFEIEVDVVRSNIITILRQFLGTLVADDYDNSAFTTSVIEFFNSLEEDIKNEMFLIYFKYKKLAKPPAPKPIQSNIISSAASTMRFSYSVSPRTQSPNSTNVLTGLLTNSNNGSNNSSSNSSSNNNNNNNNNSSNNNNNNNLQSSPSLENPRSSMKVGKGIMKLLQSSNSSNGLVANNSNLSSLNNSPINSNSGSPTSTMSSNTLTTGTNNNNNNNSNNNNSNGNTPNIISINNEDQEIQQEKPSFLPEVIAKELTIMEWELISALTINEFSHKTFKGNKAVNITNLTVWFNRISSWVSTKIISKETPEERATIIEAFISIAMFAKELKNYNCVMEILGSLHNSSISRLKNSWALVSQKSNDMFQILNQLMIPDTNFKNYRKQLSLVLPNEPCIPYLGLFLTDYTYLDESNPPIINNGMVNIERIYLIGTRVQEFFQLFTNCSYNFTSNPQVKDAILGEKVWDENETFRLSRIREEHTSSPASSHSVNSKENSGNHHGSSSSGGSNSSSSLSASAISSSRRKNFVGKYRMSFTGNDPLPSISSTLSERDWKIITTNSKTMTFKKGTVILSIGECNNNLYRVLSGRVKIEPFSLNLKSSSSMISSGDGADGMVKSQSESDISGNNSNDNNSGGSNNNSKRNSPASILMEEGIYIEEGDVFGEETFLYDRPMLTNIIVDSNECELVEIEKSFILQQLFPSEPILAATFYKHIAVVMAERLKNIYSNYTNLPGGSGNSSGTASSSGGYNSPNIPQRYDLRRRSTIYETPSSLDLLRDGNDTNFRTKFGLSNEEVIIKSYNCKHNNINGVIYLTKHHLCFEGKFLTLHKLKRTPFEQITKILPTDKNVLVIHTKQKVKKFTLKTLEDLNEINGLSGKIWKNHHGNNIINNIVGPTHTNANSSVTKTIASVSATASTPPTPSTPPRSPKVGRGESFSNITDIPTKDEWNQILKGTKPQIYKKGDVLITEGIEYQKIFQIIRGECSVVKSLDNNLNNNSNNNNLNNNNNNNLNNNNNNNNSANSNNNISSNIAKYLNNSNDSSSSSGLNNSNNDVNNNNNSNNNIIDPKNSVVISKLTPGSIFGEMSFLIPGGSSTSLVVTSDEVEVYILESYFLHIMLKSKTALAPKFYKYLACVLESRVRQYRQQPLY</sequence>
<feature type="domain" description="Cyclic nucleotide-binding" evidence="5">
    <location>
        <begin position="631"/>
        <end position="678"/>
    </location>
</feature>
<dbReference type="Gene3D" id="2.30.29.30">
    <property type="entry name" value="Pleckstrin-homology domain (PH domain)/Phosphotyrosine-binding domain (PTB)"/>
    <property type="match status" value="1"/>
</dbReference>
<dbReference type="SMART" id="SM00229">
    <property type="entry name" value="RasGEFN"/>
    <property type="match status" value="1"/>
</dbReference>
<organism evidence="7 8">
    <name type="scientific">Polysphondylium violaceum</name>
    <dbReference type="NCBI Taxonomy" id="133409"/>
    <lineage>
        <taxon>Eukaryota</taxon>
        <taxon>Amoebozoa</taxon>
        <taxon>Evosea</taxon>
        <taxon>Eumycetozoa</taxon>
        <taxon>Dictyostelia</taxon>
        <taxon>Dictyosteliales</taxon>
        <taxon>Dictyosteliaceae</taxon>
        <taxon>Polysphondylium</taxon>
    </lineage>
</organism>
<feature type="region of interest" description="Disordered" evidence="3">
    <location>
        <begin position="822"/>
        <end position="842"/>
    </location>
</feature>
<dbReference type="InterPro" id="IPR001895">
    <property type="entry name" value="RASGEF_cat_dom"/>
</dbReference>
<feature type="region of interest" description="Disordered" evidence="3">
    <location>
        <begin position="690"/>
        <end position="731"/>
    </location>
</feature>
<dbReference type="AlphaFoldDB" id="A0A8J4PXR6"/>
<feature type="compositionally biased region" description="Low complexity" evidence="3">
    <location>
        <begin position="825"/>
        <end position="834"/>
    </location>
</feature>
<dbReference type="SMART" id="SM00147">
    <property type="entry name" value="RasGEF"/>
    <property type="match status" value="1"/>
</dbReference>
<dbReference type="Pfam" id="PF00618">
    <property type="entry name" value="RasGEF_N"/>
    <property type="match status" value="1"/>
</dbReference>
<evidence type="ECO:0000256" key="3">
    <source>
        <dbReference type="SAM" id="MobiDB-lite"/>
    </source>
</evidence>
<dbReference type="Pfam" id="PF00617">
    <property type="entry name" value="RasGEF"/>
    <property type="match status" value="1"/>
</dbReference>
<dbReference type="GO" id="GO:0005886">
    <property type="term" value="C:plasma membrane"/>
    <property type="evidence" value="ECO:0007669"/>
    <property type="project" value="TreeGrafter"/>
</dbReference>
<feature type="region of interest" description="Disordered" evidence="3">
    <location>
        <begin position="996"/>
        <end position="1027"/>
    </location>
</feature>
<dbReference type="PROSITE" id="PS50212">
    <property type="entry name" value="RASGEF_NTER"/>
    <property type="match status" value="1"/>
</dbReference>
<gene>
    <name evidence="7" type="ORF">CYY_002673</name>
</gene>
<dbReference type="Pfam" id="PF02893">
    <property type="entry name" value="GRAM"/>
    <property type="match status" value="1"/>
</dbReference>
<dbReference type="Gene3D" id="2.60.120.10">
    <property type="entry name" value="Jelly Rolls"/>
    <property type="match status" value="2"/>
</dbReference>
<dbReference type="CDD" id="cd00038">
    <property type="entry name" value="CAP_ED"/>
    <property type="match status" value="1"/>
</dbReference>
<dbReference type="InterPro" id="IPR000595">
    <property type="entry name" value="cNMP-bd_dom"/>
</dbReference>
<dbReference type="PROSITE" id="PS50042">
    <property type="entry name" value="CNMP_BINDING_3"/>
    <property type="match status" value="3"/>
</dbReference>
<feature type="region of interest" description="Disordered" evidence="3">
    <location>
        <begin position="1082"/>
        <end position="1151"/>
    </location>
</feature>
<feature type="region of interest" description="Disordered" evidence="3">
    <location>
        <begin position="179"/>
        <end position="244"/>
    </location>
</feature>
<feature type="domain" description="Cyclic nucleotide-binding" evidence="5">
    <location>
        <begin position="743"/>
        <end position="788"/>
    </location>
</feature>
<feature type="compositionally biased region" description="Pro residues" evidence="3">
    <location>
        <begin position="1003"/>
        <end position="1012"/>
    </location>
</feature>
<dbReference type="GO" id="GO:0007265">
    <property type="term" value="P:Ras protein signal transduction"/>
    <property type="evidence" value="ECO:0007669"/>
    <property type="project" value="TreeGrafter"/>
</dbReference>
<feature type="region of interest" description="Disordered" evidence="3">
    <location>
        <begin position="564"/>
        <end position="602"/>
    </location>
</feature>
<evidence type="ECO:0000313" key="8">
    <source>
        <dbReference type="Proteomes" id="UP000695562"/>
    </source>
</evidence>
<dbReference type="InterPro" id="IPR004182">
    <property type="entry name" value="GRAM"/>
</dbReference>
<feature type="compositionally biased region" description="Polar residues" evidence="3">
    <location>
        <begin position="232"/>
        <end position="243"/>
    </location>
</feature>
<dbReference type="InterPro" id="IPR000651">
    <property type="entry name" value="Ras-like_Gua-exchang_fac_N"/>
</dbReference>
<dbReference type="OrthoDB" id="546434at2759"/>
<feature type="compositionally biased region" description="Low complexity" evidence="3">
    <location>
        <begin position="579"/>
        <end position="602"/>
    </location>
</feature>
<dbReference type="Gene3D" id="1.10.840.10">
    <property type="entry name" value="Ras guanine-nucleotide exchange factors catalytic domain"/>
    <property type="match status" value="1"/>
</dbReference>
<evidence type="ECO:0000256" key="1">
    <source>
        <dbReference type="ARBA" id="ARBA00022658"/>
    </source>
</evidence>
<feature type="compositionally biased region" description="Low complexity" evidence="3">
    <location>
        <begin position="199"/>
        <end position="231"/>
    </location>
</feature>
<protein>
    <recommendedName>
        <fullName evidence="9">Ras guanine nucleotide exchange factor</fullName>
    </recommendedName>
</protein>
<dbReference type="PROSITE" id="PS50009">
    <property type="entry name" value="RASGEF_CAT"/>
    <property type="match status" value="1"/>
</dbReference>
<accession>A0A8J4PXR6</accession>
<dbReference type="PANTHER" id="PTHR23113">
    <property type="entry name" value="GUANINE NUCLEOTIDE EXCHANGE FACTOR"/>
    <property type="match status" value="1"/>
</dbReference>
<dbReference type="Gene3D" id="1.20.870.10">
    <property type="entry name" value="Son of sevenless (SoS) protein Chain: S domain 1"/>
    <property type="match status" value="1"/>
</dbReference>
<keyword evidence="8" id="KW-1185">Reference proteome</keyword>
<feature type="domain" description="Ras-GEF" evidence="4">
    <location>
        <begin position="337"/>
        <end position="567"/>
    </location>
</feature>
<dbReference type="PANTHER" id="PTHR23113:SF254">
    <property type="entry name" value="CYCLIC GMP-BINDING PROTEIN D"/>
    <property type="match status" value="1"/>
</dbReference>
<evidence type="ECO:0000259" key="4">
    <source>
        <dbReference type="PROSITE" id="PS50009"/>
    </source>
</evidence>
<dbReference type="SUPFAM" id="SSF51206">
    <property type="entry name" value="cAMP-binding domain-like"/>
    <property type="match status" value="2"/>
</dbReference>
<evidence type="ECO:0000313" key="7">
    <source>
        <dbReference type="EMBL" id="KAF2076013.1"/>
    </source>
</evidence>
<dbReference type="CDD" id="cd06224">
    <property type="entry name" value="REM"/>
    <property type="match status" value="1"/>
</dbReference>
<evidence type="ECO:0000256" key="2">
    <source>
        <dbReference type="PROSITE-ProRule" id="PRU00168"/>
    </source>
</evidence>
<dbReference type="InterPro" id="IPR023578">
    <property type="entry name" value="Ras_GEF_dom_sf"/>
</dbReference>
<feature type="domain" description="Cyclic nucleotide-binding" evidence="5">
    <location>
        <begin position="1151"/>
        <end position="1195"/>
    </location>
</feature>
<comment type="caution">
    <text evidence="7">The sequence shown here is derived from an EMBL/GenBank/DDBJ whole genome shotgun (WGS) entry which is preliminary data.</text>
</comment>
<dbReference type="InterPro" id="IPR011993">
    <property type="entry name" value="PH-like_dom_sf"/>
</dbReference>
<feature type="region of interest" description="Disordered" evidence="3">
    <location>
        <begin position="266"/>
        <end position="320"/>
    </location>
</feature>
<evidence type="ECO:0000259" key="5">
    <source>
        <dbReference type="PROSITE" id="PS50042"/>
    </source>
</evidence>
<feature type="compositionally biased region" description="Low complexity" evidence="3">
    <location>
        <begin position="1082"/>
        <end position="1148"/>
    </location>
</feature>
<dbReference type="SMART" id="SM00568">
    <property type="entry name" value="GRAM"/>
    <property type="match status" value="1"/>
</dbReference>
<dbReference type="Proteomes" id="UP000695562">
    <property type="component" value="Unassembled WGS sequence"/>
</dbReference>
<dbReference type="SUPFAM" id="SSF48366">
    <property type="entry name" value="Ras GEF"/>
    <property type="match status" value="1"/>
</dbReference>
<feature type="compositionally biased region" description="Polar residues" evidence="3">
    <location>
        <begin position="179"/>
        <end position="198"/>
    </location>
</feature>
<dbReference type="EMBL" id="AJWJ01000076">
    <property type="protein sequence ID" value="KAF2076013.1"/>
    <property type="molecule type" value="Genomic_DNA"/>
</dbReference>
<dbReference type="GO" id="GO:0005085">
    <property type="term" value="F:guanyl-nucleotide exchange factor activity"/>
    <property type="evidence" value="ECO:0007669"/>
    <property type="project" value="UniProtKB-KW"/>
</dbReference>
<feature type="compositionally biased region" description="Low complexity" evidence="3">
    <location>
        <begin position="711"/>
        <end position="731"/>
    </location>
</feature>
<keyword evidence="1 2" id="KW-0344">Guanine-nucleotide releasing factor</keyword>
<name>A0A8J4PXR6_9MYCE</name>
<feature type="domain" description="N-terminal Ras-GEF" evidence="6">
    <location>
        <begin position="26"/>
        <end position="155"/>
    </location>
</feature>
<dbReference type="InterPro" id="IPR014710">
    <property type="entry name" value="RmlC-like_jellyroll"/>
</dbReference>
<dbReference type="CDD" id="cd00155">
    <property type="entry name" value="RasGEF"/>
    <property type="match status" value="1"/>
</dbReference>
<evidence type="ECO:0008006" key="9">
    <source>
        <dbReference type="Google" id="ProtNLM"/>
    </source>
</evidence>
<proteinExistence type="predicted"/>
<dbReference type="InterPro" id="IPR008937">
    <property type="entry name" value="Ras-like_GEF"/>
</dbReference>
<evidence type="ECO:0000259" key="6">
    <source>
        <dbReference type="PROSITE" id="PS50212"/>
    </source>
</evidence>
<reference evidence="7" key="1">
    <citation type="submission" date="2020-01" db="EMBL/GenBank/DDBJ databases">
        <title>Development of genomics and gene disruption for Polysphondylium violaceum indicates a role for the polyketide synthase stlB in stalk morphogenesis.</title>
        <authorList>
            <person name="Narita B."/>
            <person name="Kawabe Y."/>
            <person name="Kin K."/>
            <person name="Saito T."/>
            <person name="Gibbs R."/>
            <person name="Kuspa A."/>
            <person name="Muzny D."/>
            <person name="Queller D."/>
            <person name="Richards S."/>
            <person name="Strassman J."/>
            <person name="Sucgang R."/>
            <person name="Worley K."/>
            <person name="Schaap P."/>
        </authorList>
    </citation>
    <scope>NUCLEOTIDE SEQUENCE</scope>
    <source>
        <strain evidence="7">QSvi11</strain>
    </source>
</reference>
<dbReference type="InterPro" id="IPR018490">
    <property type="entry name" value="cNMP-bd_dom_sf"/>
</dbReference>